<keyword evidence="1" id="KW-0175">Coiled coil</keyword>
<dbReference type="eggNOG" id="KOG0962">
    <property type="taxonomic scope" value="Eukaryota"/>
</dbReference>
<dbReference type="GO" id="GO:0051880">
    <property type="term" value="F:G-quadruplex DNA binding"/>
    <property type="evidence" value="ECO:0007669"/>
    <property type="project" value="TreeGrafter"/>
</dbReference>
<keyword evidence="2" id="KW-0378">Hydrolase</keyword>
<keyword evidence="3" id="KW-1185">Reference proteome</keyword>
<dbReference type="GO" id="GO:0000722">
    <property type="term" value="P:telomere maintenance via recombination"/>
    <property type="evidence" value="ECO:0007669"/>
    <property type="project" value="TreeGrafter"/>
</dbReference>
<gene>
    <name evidence="2" type="ORF">IMG5_198980</name>
</gene>
<evidence type="ECO:0000313" key="3">
    <source>
        <dbReference type="Proteomes" id="UP000008983"/>
    </source>
</evidence>
<organism evidence="2 3">
    <name type="scientific">Ichthyophthirius multifiliis</name>
    <name type="common">White spot disease agent</name>
    <name type="synonym">Ich</name>
    <dbReference type="NCBI Taxonomy" id="5932"/>
    <lineage>
        <taxon>Eukaryota</taxon>
        <taxon>Sar</taxon>
        <taxon>Alveolata</taxon>
        <taxon>Ciliophora</taxon>
        <taxon>Intramacronucleata</taxon>
        <taxon>Oligohymenophorea</taxon>
        <taxon>Hymenostomatida</taxon>
        <taxon>Ophryoglenina</taxon>
        <taxon>Ichthyophthirius</taxon>
    </lineage>
</organism>
<name>G0R5H7_ICHMU</name>
<dbReference type="GO" id="GO:0043047">
    <property type="term" value="F:single-stranded telomeric DNA binding"/>
    <property type="evidence" value="ECO:0007669"/>
    <property type="project" value="TreeGrafter"/>
</dbReference>
<dbReference type="GO" id="GO:0016787">
    <property type="term" value="F:hydrolase activity"/>
    <property type="evidence" value="ECO:0007669"/>
    <property type="project" value="UniProtKB-KW"/>
</dbReference>
<proteinExistence type="predicted"/>
<dbReference type="GO" id="GO:0006302">
    <property type="term" value="P:double-strand break repair"/>
    <property type="evidence" value="ECO:0007669"/>
    <property type="project" value="TreeGrafter"/>
</dbReference>
<dbReference type="Proteomes" id="UP000008983">
    <property type="component" value="Unassembled WGS sequence"/>
</dbReference>
<evidence type="ECO:0000256" key="1">
    <source>
        <dbReference type="SAM" id="Coils"/>
    </source>
</evidence>
<protein>
    <submittedName>
        <fullName evidence="2">Rad50, putative</fullName>
        <ecNumber evidence="2">3.6.3.27</ecNumber>
    </submittedName>
</protein>
<dbReference type="GO" id="GO:0003691">
    <property type="term" value="F:double-stranded telomeric DNA binding"/>
    <property type="evidence" value="ECO:0007669"/>
    <property type="project" value="TreeGrafter"/>
</dbReference>
<dbReference type="InParanoid" id="G0R5H7"/>
<dbReference type="SUPFAM" id="SSF52540">
    <property type="entry name" value="P-loop containing nucleoside triphosphate hydrolases"/>
    <property type="match status" value="1"/>
</dbReference>
<dbReference type="OrthoDB" id="18797at2759"/>
<dbReference type="InterPro" id="IPR027417">
    <property type="entry name" value="P-loop_NTPase"/>
</dbReference>
<dbReference type="GO" id="GO:0070192">
    <property type="term" value="P:chromosome organization involved in meiotic cell cycle"/>
    <property type="evidence" value="ECO:0007669"/>
    <property type="project" value="TreeGrafter"/>
</dbReference>
<dbReference type="OMA" id="CANNARM"/>
<dbReference type="GeneID" id="14903340"/>
<dbReference type="GO" id="GO:0007004">
    <property type="term" value="P:telomere maintenance via telomerase"/>
    <property type="evidence" value="ECO:0007669"/>
    <property type="project" value="TreeGrafter"/>
</dbReference>
<dbReference type="GO" id="GO:0000794">
    <property type="term" value="C:condensed nuclear chromosome"/>
    <property type="evidence" value="ECO:0007669"/>
    <property type="project" value="TreeGrafter"/>
</dbReference>
<feature type="coiled-coil region" evidence="1">
    <location>
        <begin position="5"/>
        <end position="53"/>
    </location>
</feature>
<accession>G0R5H7</accession>
<dbReference type="EMBL" id="GL984376">
    <property type="protein sequence ID" value="EGR27278.1"/>
    <property type="molecule type" value="Genomic_DNA"/>
</dbReference>
<dbReference type="EC" id="3.6.3.27" evidence="2"/>
<sequence>MKQQKEKATNENSLILMKLKELEIQQIGNNENLQRLKIEEKEAEKEIKILQCGDYYMKLIQEIDEKIIQQDYSQKLIELDIKNGLCNDIDVYIDELEKTLINYHKEKMLQINKTIISTWRKIYQGNDISKIEIKAEEVGENQAGRKSFNYRIVMYIIGKNQDDLKEIDMKGRCSSGQKVLACIIIRLALAEAFTINCGILALDEPTTNLDQEHTIKLAQSLSDLIESRKGQESFQLIIISHDNNFIKLMQQNTECSEYYYVYKENGCSKITRRKYNNALMNRELD</sequence>
<dbReference type="AlphaFoldDB" id="G0R5H7"/>
<dbReference type="STRING" id="857967.G0R5H7"/>
<evidence type="ECO:0000313" key="2">
    <source>
        <dbReference type="EMBL" id="EGR27278.1"/>
    </source>
</evidence>
<dbReference type="Gene3D" id="3.40.50.300">
    <property type="entry name" value="P-loop containing nucleotide triphosphate hydrolases"/>
    <property type="match status" value="1"/>
</dbReference>
<dbReference type="PANTHER" id="PTHR18867:SF12">
    <property type="entry name" value="DNA REPAIR PROTEIN RAD50"/>
    <property type="match status" value="1"/>
</dbReference>
<dbReference type="PANTHER" id="PTHR18867">
    <property type="entry name" value="RAD50"/>
    <property type="match status" value="1"/>
</dbReference>
<dbReference type="GO" id="GO:0030870">
    <property type="term" value="C:Mre11 complex"/>
    <property type="evidence" value="ECO:0007669"/>
    <property type="project" value="TreeGrafter"/>
</dbReference>
<dbReference type="RefSeq" id="XP_004024162.1">
    <property type="nucleotide sequence ID" value="XM_004024113.1"/>
</dbReference>
<reference evidence="2 3" key="1">
    <citation type="submission" date="2011-07" db="EMBL/GenBank/DDBJ databases">
        <authorList>
            <person name="Coyne R."/>
            <person name="Brami D."/>
            <person name="Johnson J."/>
            <person name="Hostetler J."/>
            <person name="Hannick L."/>
            <person name="Clark T."/>
            <person name="Cassidy-Hanley D."/>
            <person name="Inman J."/>
        </authorList>
    </citation>
    <scope>NUCLEOTIDE SEQUENCE [LARGE SCALE GENOMIC DNA]</scope>
    <source>
        <strain evidence="2 3">G5</strain>
    </source>
</reference>